<dbReference type="Gene3D" id="3.30.1340.10">
    <property type="entry name" value="HPr-like"/>
    <property type="match status" value="1"/>
</dbReference>
<evidence type="ECO:0000256" key="4">
    <source>
        <dbReference type="ARBA" id="ARBA00022683"/>
    </source>
</evidence>
<dbReference type="InterPro" id="IPR000032">
    <property type="entry name" value="HPr-like"/>
</dbReference>
<dbReference type="PRINTS" id="PR00107">
    <property type="entry name" value="PHOSPHOCPHPR"/>
</dbReference>
<dbReference type="PANTHER" id="PTHR33705:SF2">
    <property type="entry name" value="PHOSPHOCARRIER PROTEIN NPR"/>
    <property type="match status" value="1"/>
</dbReference>
<dbReference type="PROSITE" id="PS00369">
    <property type="entry name" value="PTS_HPR_HIS"/>
    <property type="match status" value="1"/>
</dbReference>
<dbReference type="EMBL" id="FNAP01000001">
    <property type="protein sequence ID" value="SDD64813.1"/>
    <property type="molecule type" value="Genomic_DNA"/>
</dbReference>
<accession>A0A1G6WGH2</accession>
<evidence type="ECO:0000256" key="1">
    <source>
        <dbReference type="ARBA" id="ARBA00004496"/>
    </source>
</evidence>
<dbReference type="Proteomes" id="UP000199412">
    <property type="component" value="Unassembled WGS sequence"/>
</dbReference>
<keyword evidence="4" id="KW-0598">Phosphotransferase system</keyword>
<protein>
    <submittedName>
        <fullName evidence="6">Phosphocarrier protein</fullName>
    </submittedName>
</protein>
<keyword evidence="7" id="KW-1185">Reference proteome</keyword>
<dbReference type="STRING" id="69960.SAMN05421720_101143"/>
<evidence type="ECO:0000256" key="2">
    <source>
        <dbReference type="ARBA" id="ARBA00010736"/>
    </source>
</evidence>
<dbReference type="AlphaFoldDB" id="A0A1G6WGH2"/>
<proteinExistence type="inferred from homology"/>
<reference evidence="6 7" key="1">
    <citation type="submission" date="2016-10" db="EMBL/GenBank/DDBJ databases">
        <authorList>
            <person name="de Groot N.N."/>
        </authorList>
    </citation>
    <scope>NUCLEOTIDE SEQUENCE [LARGE SCALE GENOMIC DNA]</scope>
    <source>
        <strain evidence="6 7">ATCC 700224</strain>
    </source>
</reference>
<dbReference type="GO" id="GO:0009401">
    <property type="term" value="P:phosphoenolpyruvate-dependent sugar phosphotransferase system"/>
    <property type="evidence" value="ECO:0007669"/>
    <property type="project" value="UniProtKB-KW"/>
</dbReference>
<dbReference type="InterPro" id="IPR050399">
    <property type="entry name" value="HPr"/>
</dbReference>
<feature type="domain" description="HPr" evidence="5">
    <location>
        <begin position="32"/>
        <end position="119"/>
    </location>
</feature>
<name>A0A1G6WGH2_9PROT</name>
<sequence>MVIATPAAGPGFRRRVLQVADSGGDPGSGSVAQRADCTIVNQRGLHARAAARFVKTAERFDASVKVFSRGQEVSGHSIMGLMMLAAGTGSTIHVVCEGREASEALTALRELVAGGFHEE</sequence>
<evidence type="ECO:0000313" key="7">
    <source>
        <dbReference type="Proteomes" id="UP000199412"/>
    </source>
</evidence>
<dbReference type="GO" id="GO:0005737">
    <property type="term" value="C:cytoplasm"/>
    <property type="evidence" value="ECO:0007669"/>
    <property type="project" value="UniProtKB-SubCell"/>
</dbReference>
<evidence type="ECO:0000256" key="3">
    <source>
        <dbReference type="ARBA" id="ARBA00022490"/>
    </source>
</evidence>
<dbReference type="Pfam" id="PF00381">
    <property type="entry name" value="PTS-HPr"/>
    <property type="match status" value="1"/>
</dbReference>
<organism evidence="6 7">
    <name type="scientific">Rhodospira trueperi</name>
    <dbReference type="NCBI Taxonomy" id="69960"/>
    <lineage>
        <taxon>Bacteria</taxon>
        <taxon>Pseudomonadati</taxon>
        <taxon>Pseudomonadota</taxon>
        <taxon>Alphaproteobacteria</taxon>
        <taxon>Rhodospirillales</taxon>
        <taxon>Rhodospirillaceae</taxon>
        <taxon>Rhodospira</taxon>
    </lineage>
</organism>
<evidence type="ECO:0000313" key="6">
    <source>
        <dbReference type="EMBL" id="SDD64813.1"/>
    </source>
</evidence>
<dbReference type="NCBIfam" id="TIGR01003">
    <property type="entry name" value="PTS_HPr_family"/>
    <property type="match status" value="1"/>
</dbReference>
<gene>
    <name evidence="6" type="ORF">SAMN05421720_101143</name>
</gene>
<dbReference type="CDD" id="cd00367">
    <property type="entry name" value="PTS-HPr_like"/>
    <property type="match status" value="1"/>
</dbReference>
<dbReference type="SUPFAM" id="SSF55594">
    <property type="entry name" value="HPr-like"/>
    <property type="match status" value="1"/>
</dbReference>
<dbReference type="InterPro" id="IPR035895">
    <property type="entry name" value="HPr-like_sf"/>
</dbReference>
<comment type="subcellular location">
    <subcellularLocation>
        <location evidence="1">Cytoplasm</location>
    </subcellularLocation>
</comment>
<dbReference type="InterPro" id="IPR001020">
    <property type="entry name" value="PTS_HPr_His_P_site"/>
</dbReference>
<keyword evidence="3" id="KW-0963">Cytoplasm</keyword>
<evidence type="ECO:0000259" key="5">
    <source>
        <dbReference type="PROSITE" id="PS51350"/>
    </source>
</evidence>
<comment type="similarity">
    <text evidence="2">Belongs to the HPr family.</text>
</comment>
<dbReference type="PROSITE" id="PS51350">
    <property type="entry name" value="PTS_HPR_DOM"/>
    <property type="match status" value="1"/>
</dbReference>
<dbReference type="RefSeq" id="WP_425438454.1">
    <property type="nucleotide sequence ID" value="NZ_FNAP01000001.1"/>
</dbReference>
<dbReference type="PANTHER" id="PTHR33705">
    <property type="entry name" value="PHOSPHOCARRIER PROTEIN HPR"/>
    <property type="match status" value="1"/>
</dbReference>